<evidence type="ECO:0000313" key="1">
    <source>
        <dbReference type="EMBL" id="KAK9769498.1"/>
    </source>
</evidence>
<protein>
    <submittedName>
        <fullName evidence="1">Uncharacterized protein</fullName>
    </submittedName>
</protein>
<proteinExistence type="predicted"/>
<name>A0ABR2X6U5_9PEZI</name>
<reference evidence="1 2" key="1">
    <citation type="submission" date="2024-02" db="EMBL/GenBank/DDBJ databases">
        <title>First draft genome assembly of two strains of Seiridium cardinale.</title>
        <authorList>
            <person name="Emiliani G."/>
            <person name="Scali E."/>
        </authorList>
    </citation>
    <scope>NUCLEOTIDE SEQUENCE [LARGE SCALE GENOMIC DNA]</scope>
    <source>
        <strain evidence="1 2">BM-138-000479</strain>
    </source>
</reference>
<gene>
    <name evidence="1" type="ORF">SCAR479_13809</name>
</gene>
<comment type="caution">
    <text evidence="1">The sequence shown here is derived from an EMBL/GenBank/DDBJ whole genome shotgun (WGS) entry which is preliminary data.</text>
</comment>
<sequence>MAAFQPIWGRLPLPRISGCDSSASVPKQLHHESGGNSQAALKEEEPVFLLQDGVEEWPIQGLATCTLSFAKAVWVESGCVASWTPWSPLAVQGWSPMCNDGPSWSAPAAELADLEKAELEKGGSIVVSWAPHHRMPTNFRRATERNGLLGAESSKCIRDRRGTPPTPSAIGSPVQERWLCHFTTLPLQYTGRLPPRAILLDKG</sequence>
<keyword evidence="2" id="KW-1185">Reference proteome</keyword>
<dbReference type="EMBL" id="JARVKM010000121">
    <property type="protein sequence ID" value="KAK9769498.1"/>
    <property type="molecule type" value="Genomic_DNA"/>
</dbReference>
<evidence type="ECO:0000313" key="2">
    <source>
        <dbReference type="Proteomes" id="UP001465668"/>
    </source>
</evidence>
<organism evidence="1 2">
    <name type="scientific">Seiridium cardinale</name>
    <dbReference type="NCBI Taxonomy" id="138064"/>
    <lineage>
        <taxon>Eukaryota</taxon>
        <taxon>Fungi</taxon>
        <taxon>Dikarya</taxon>
        <taxon>Ascomycota</taxon>
        <taxon>Pezizomycotina</taxon>
        <taxon>Sordariomycetes</taxon>
        <taxon>Xylariomycetidae</taxon>
        <taxon>Amphisphaeriales</taxon>
        <taxon>Sporocadaceae</taxon>
        <taxon>Seiridium</taxon>
    </lineage>
</organism>
<accession>A0ABR2X6U5</accession>
<dbReference type="Proteomes" id="UP001465668">
    <property type="component" value="Unassembled WGS sequence"/>
</dbReference>